<dbReference type="SUPFAM" id="SSF53850">
    <property type="entry name" value="Periplasmic binding protein-like II"/>
    <property type="match status" value="1"/>
</dbReference>
<feature type="chain" id="PRO_5047300194" evidence="6">
    <location>
        <begin position="30"/>
        <end position="502"/>
    </location>
</feature>
<dbReference type="EMBL" id="JBCITK010000001">
    <property type="protein sequence ID" value="MEN0645330.1"/>
    <property type="molecule type" value="Genomic_DNA"/>
</dbReference>
<comment type="caution">
    <text evidence="7">The sequence shown here is derived from an EMBL/GenBank/DDBJ whole genome shotgun (WGS) entry which is preliminary data.</text>
</comment>
<reference evidence="7 8" key="1">
    <citation type="submission" date="2024-03" db="EMBL/GenBank/DDBJ databases">
        <title>Bacilli Hybrid Assemblies.</title>
        <authorList>
            <person name="Kovac J."/>
        </authorList>
    </citation>
    <scope>NUCLEOTIDE SEQUENCE [LARGE SCALE GENOMIC DNA]</scope>
    <source>
        <strain evidence="7 8">FSL R7-0666</strain>
    </source>
</reference>
<dbReference type="InterPro" id="IPR006059">
    <property type="entry name" value="SBP"/>
</dbReference>
<dbReference type="RefSeq" id="WP_343131903.1">
    <property type="nucleotide sequence ID" value="NZ_JBCITK010000001.1"/>
</dbReference>
<dbReference type="PANTHER" id="PTHR43649">
    <property type="entry name" value="ARABINOSE-BINDING PROTEIN-RELATED"/>
    <property type="match status" value="1"/>
</dbReference>
<dbReference type="InterPro" id="IPR050490">
    <property type="entry name" value="Bact_solute-bd_prot1"/>
</dbReference>
<dbReference type="CDD" id="cd13580">
    <property type="entry name" value="PBP2_AlgQ_like_1"/>
    <property type="match status" value="1"/>
</dbReference>
<name>A0ABU9VNR6_9BACI</name>
<evidence type="ECO:0000256" key="2">
    <source>
        <dbReference type="ARBA" id="ARBA00022729"/>
    </source>
</evidence>
<accession>A0ABU9VNR6</accession>
<gene>
    <name evidence="7" type="ORF">MKY91_19380</name>
</gene>
<evidence type="ECO:0000256" key="6">
    <source>
        <dbReference type="SAM" id="SignalP"/>
    </source>
</evidence>
<keyword evidence="2 6" id="KW-0732">Signal</keyword>
<dbReference type="PROSITE" id="PS51257">
    <property type="entry name" value="PROKAR_LIPOPROTEIN"/>
    <property type="match status" value="1"/>
</dbReference>
<organism evidence="7 8">
    <name type="scientific">Alkalicoccobacillus gibsonii</name>
    <dbReference type="NCBI Taxonomy" id="79881"/>
    <lineage>
        <taxon>Bacteria</taxon>
        <taxon>Bacillati</taxon>
        <taxon>Bacillota</taxon>
        <taxon>Bacilli</taxon>
        <taxon>Bacillales</taxon>
        <taxon>Bacillaceae</taxon>
        <taxon>Alkalicoccobacillus</taxon>
    </lineage>
</organism>
<keyword evidence="3" id="KW-0472">Membrane</keyword>
<dbReference type="PANTHER" id="PTHR43649:SF33">
    <property type="entry name" value="POLYGALACTURONAN_RHAMNOGALACTURONAN-BINDING PROTEIN YTCQ"/>
    <property type="match status" value="1"/>
</dbReference>
<evidence type="ECO:0000313" key="7">
    <source>
        <dbReference type="EMBL" id="MEN0645330.1"/>
    </source>
</evidence>
<evidence type="ECO:0000256" key="3">
    <source>
        <dbReference type="ARBA" id="ARBA00023136"/>
    </source>
</evidence>
<keyword evidence="1" id="KW-1003">Cell membrane</keyword>
<feature type="signal peptide" evidence="6">
    <location>
        <begin position="1"/>
        <end position="29"/>
    </location>
</feature>
<protein>
    <submittedName>
        <fullName evidence="7">Extracellular solute-binding protein</fullName>
    </submittedName>
</protein>
<evidence type="ECO:0000256" key="5">
    <source>
        <dbReference type="ARBA" id="ARBA00023288"/>
    </source>
</evidence>
<keyword evidence="5" id="KW-0449">Lipoprotein</keyword>
<evidence type="ECO:0000256" key="1">
    <source>
        <dbReference type="ARBA" id="ARBA00022475"/>
    </source>
</evidence>
<dbReference type="Pfam" id="PF01547">
    <property type="entry name" value="SBP_bac_1"/>
    <property type="match status" value="1"/>
</dbReference>
<proteinExistence type="predicted"/>
<evidence type="ECO:0000313" key="8">
    <source>
        <dbReference type="Proteomes" id="UP001418796"/>
    </source>
</evidence>
<keyword evidence="4" id="KW-0564">Palmitate</keyword>
<dbReference type="Gene3D" id="3.40.190.10">
    <property type="entry name" value="Periplasmic binding protein-like II"/>
    <property type="match status" value="2"/>
</dbReference>
<sequence>MKKMKRAVVCTSVLVGMLGLVGCSQNESASEGGNSNASQGESKPISIMAVLHTPEVPDKKIQNMIEENTDTTLDIQWVPQNNYEERLNAAFATGTLPQVIYVSGPEMFYEALRDDQFWEIGPYLDEFENLKNLKPDVLSNMEFEGKLYSIYQGRPLSRQGIIYRKDWADELGLEAPTTTDEVYEMLRAFTEDDPDGNGRDDTFGLTDRNELQYGAFKSVASWFGTPNQWGEKDGKVTPEFMFDEYKETLDFFRDLHENGYINQDFPVTSKTDQQDLLKTGKAGMYIGSMGDVETLYRDATDLNPDVEFDVHNYVEGPDGEYGIWSIPGYSRMLLFPRSSVETEEELKHILNFYDQMMDPENMNLMTWGVEGEHYEIEDGKAQSIADNQQANDREVKPYLSLEIGEPETTGKYEGLSTYEPKTKATELEKDNENYLIPDLSVGLVSDTYVQNGDRLQGIIDDATYKYMLGQIDEAGFDAAVDNWLNQGGQDMIDEYTEAYNAQ</sequence>
<keyword evidence="8" id="KW-1185">Reference proteome</keyword>
<dbReference type="Proteomes" id="UP001418796">
    <property type="component" value="Unassembled WGS sequence"/>
</dbReference>
<evidence type="ECO:0000256" key="4">
    <source>
        <dbReference type="ARBA" id="ARBA00023139"/>
    </source>
</evidence>